<accession>A0A1Y2G961</accession>
<protein>
    <recommendedName>
        <fullName evidence="9">Tetraspanin Tsp2</fullName>
    </recommendedName>
</protein>
<comment type="caution">
    <text evidence="7">The sequence shown here is derived from an EMBL/GenBank/DDBJ whole genome shotgun (WGS) entry which is preliminary data.</text>
</comment>
<dbReference type="OrthoDB" id="2156690at2759"/>
<feature type="region of interest" description="Disordered" evidence="5">
    <location>
        <begin position="243"/>
        <end position="276"/>
    </location>
</feature>
<keyword evidence="4 6" id="KW-0472">Membrane</keyword>
<dbReference type="Pfam" id="PF00335">
    <property type="entry name" value="Tetraspanin"/>
    <property type="match status" value="1"/>
</dbReference>
<evidence type="ECO:0000313" key="8">
    <source>
        <dbReference type="Proteomes" id="UP000193648"/>
    </source>
</evidence>
<keyword evidence="8" id="KW-1185">Reference proteome</keyword>
<evidence type="ECO:0000256" key="2">
    <source>
        <dbReference type="ARBA" id="ARBA00022692"/>
    </source>
</evidence>
<evidence type="ECO:0008006" key="9">
    <source>
        <dbReference type="Google" id="ProtNLM"/>
    </source>
</evidence>
<feature type="transmembrane region" description="Helical" evidence="6">
    <location>
        <begin position="320"/>
        <end position="341"/>
    </location>
</feature>
<dbReference type="Proteomes" id="UP000193648">
    <property type="component" value="Unassembled WGS sequence"/>
</dbReference>
<dbReference type="AlphaFoldDB" id="A0A1Y2G961"/>
<feature type="compositionally biased region" description="Low complexity" evidence="5">
    <location>
        <begin position="244"/>
        <end position="253"/>
    </location>
</feature>
<dbReference type="InParanoid" id="A0A1Y2G961"/>
<sequence>MPHNAPNPTESSYNNTSPQESNSSLDDAAGPRSPYLELIEQSFFSEQDLSLPERDISSPIITHANSPYIQTHASSQKPKDRIMNAFKRGSKDTLTPDRTPSPINYSHSVHARAQLQPEASTAPVIVQKSNSSYITDGSLSSLSTSVSAATPVMPKITPKQGHESGNSDTLLIPDNAQSTPMQQQQDIPVPAPYRAPPINNSTNSMIYNNNNHNSGSNNYKNNYLPPTAALAINGSLTRPASPFAAANSNNGSSDGREKTNSLGSTYHGSRNSSGLDPSYNLTRTDLTLEGLADRWRAYQALMKKRYTEYPFYKRWTKSKWILIFSNLLLLAYSCAVLAITIGYIMKKWELSVLVMEFHHKLVYLACAASVAGIATAGIGFVGIFRENRIWLSAYAVLLWPVFALYMSIGYISFRRAKSHLRAHVKDEWIHDYSRQQRLLVQHNLWCCGYQSASWYGAYDSRCFPLTTLPGCQHKYNVFEAKLLKTCWTIVFSIAPFHIFVMLVALLCSNHIDGMLRSGRPGLKSFKEEKQE</sequence>
<dbReference type="STRING" id="64571.A0A1Y2G961"/>
<evidence type="ECO:0000256" key="4">
    <source>
        <dbReference type="ARBA" id="ARBA00023136"/>
    </source>
</evidence>
<feature type="compositionally biased region" description="Polar residues" evidence="5">
    <location>
        <begin position="1"/>
        <end position="25"/>
    </location>
</feature>
<dbReference type="GeneID" id="33567609"/>
<feature type="transmembrane region" description="Helical" evidence="6">
    <location>
        <begin position="391"/>
        <end position="413"/>
    </location>
</feature>
<proteinExistence type="predicted"/>
<dbReference type="EMBL" id="MCFF01000056">
    <property type="protein sequence ID" value="ORZ04604.1"/>
    <property type="molecule type" value="Genomic_DNA"/>
</dbReference>
<dbReference type="RefSeq" id="XP_021876650.1">
    <property type="nucleotide sequence ID" value="XM_022025766.1"/>
</dbReference>
<evidence type="ECO:0000256" key="3">
    <source>
        <dbReference type="ARBA" id="ARBA00022989"/>
    </source>
</evidence>
<feature type="region of interest" description="Disordered" evidence="5">
    <location>
        <begin position="1"/>
        <end position="34"/>
    </location>
</feature>
<dbReference type="InterPro" id="IPR018499">
    <property type="entry name" value="Tetraspanin/Peripherin"/>
</dbReference>
<comment type="subcellular location">
    <subcellularLocation>
        <location evidence="1">Membrane</location>
        <topology evidence="1">Multi-pass membrane protein</topology>
    </subcellularLocation>
</comment>
<evidence type="ECO:0000256" key="1">
    <source>
        <dbReference type="ARBA" id="ARBA00004141"/>
    </source>
</evidence>
<evidence type="ECO:0000313" key="7">
    <source>
        <dbReference type="EMBL" id="ORZ04604.1"/>
    </source>
</evidence>
<evidence type="ECO:0000256" key="6">
    <source>
        <dbReference type="SAM" id="Phobius"/>
    </source>
</evidence>
<dbReference type="GO" id="GO:0016020">
    <property type="term" value="C:membrane"/>
    <property type="evidence" value="ECO:0007669"/>
    <property type="project" value="UniProtKB-SubCell"/>
</dbReference>
<feature type="transmembrane region" description="Helical" evidence="6">
    <location>
        <begin position="361"/>
        <end position="384"/>
    </location>
</feature>
<gene>
    <name evidence="7" type="ORF">BCR41DRAFT_362704</name>
</gene>
<reference evidence="7 8" key="1">
    <citation type="submission" date="2016-07" db="EMBL/GenBank/DDBJ databases">
        <title>Pervasive Adenine N6-methylation of Active Genes in Fungi.</title>
        <authorList>
            <consortium name="DOE Joint Genome Institute"/>
            <person name="Mondo S.J."/>
            <person name="Dannebaum R.O."/>
            <person name="Kuo R.C."/>
            <person name="Labutti K."/>
            <person name="Haridas S."/>
            <person name="Kuo A."/>
            <person name="Salamov A."/>
            <person name="Ahrendt S.R."/>
            <person name="Lipzen A."/>
            <person name="Sullivan W."/>
            <person name="Andreopoulos W.B."/>
            <person name="Clum A."/>
            <person name="Lindquist E."/>
            <person name="Daum C."/>
            <person name="Ramamoorthy G.K."/>
            <person name="Gryganskyi A."/>
            <person name="Culley D."/>
            <person name="Magnuson J.K."/>
            <person name="James T.Y."/>
            <person name="O'Malley M.A."/>
            <person name="Stajich J.E."/>
            <person name="Spatafora J.W."/>
            <person name="Visel A."/>
            <person name="Grigoriev I.V."/>
        </authorList>
    </citation>
    <scope>NUCLEOTIDE SEQUENCE [LARGE SCALE GENOMIC DNA]</scope>
    <source>
        <strain evidence="7 8">NRRL 3116</strain>
    </source>
</reference>
<keyword evidence="2 6" id="KW-0812">Transmembrane</keyword>
<name>A0A1Y2G961_9FUNG</name>
<feature type="compositionally biased region" description="Polar residues" evidence="5">
    <location>
        <begin position="260"/>
        <end position="276"/>
    </location>
</feature>
<feature type="transmembrane region" description="Helical" evidence="6">
    <location>
        <begin position="487"/>
        <end position="507"/>
    </location>
</feature>
<evidence type="ECO:0000256" key="5">
    <source>
        <dbReference type="SAM" id="MobiDB-lite"/>
    </source>
</evidence>
<organism evidence="7 8">
    <name type="scientific">Lobosporangium transversale</name>
    <dbReference type="NCBI Taxonomy" id="64571"/>
    <lineage>
        <taxon>Eukaryota</taxon>
        <taxon>Fungi</taxon>
        <taxon>Fungi incertae sedis</taxon>
        <taxon>Mucoromycota</taxon>
        <taxon>Mortierellomycotina</taxon>
        <taxon>Mortierellomycetes</taxon>
        <taxon>Mortierellales</taxon>
        <taxon>Mortierellaceae</taxon>
        <taxon>Lobosporangium</taxon>
    </lineage>
</organism>
<keyword evidence="3 6" id="KW-1133">Transmembrane helix</keyword>